<dbReference type="Proteomes" id="UP000639643">
    <property type="component" value="Unassembled WGS sequence"/>
</dbReference>
<name>A0A8H6JJE6_9PEZI</name>
<feature type="chain" id="PRO_5034783029" description="Ferritin-like domain-containing protein" evidence="1">
    <location>
        <begin position="24"/>
        <end position="315"/>
    </location>
</feature>
<keyword evidence="3" id="KW-1185">Reference proteome</keyword>
<dbReference type="CDD" id="cd00657">
    <property type="entry name" value="Ferritin_like"/>
    <property type="match status" value="1"/>
</dbReference>
<comment type="caution">
    <text evidence="2">The sequence shown here is derived from an EMBL/GenBank/DDBJ whole genome shotgun (WGS) entry which is preliminary data.</text>
</comment>
<evidence type="ECO:0000313" key="3">
    <source>
        <dbReference type="Proteomes" id="UP000639643"/>
    </source>
</evidence>
<evidence type="ECO:0000256" key="1">
    <source>
        <dbReference type="SAM" id="SignalP"/>
    </source>
</evidence>
<dbReference type="Pfam" id="PF13668">
    <property type="entry name" value="Ferritin_2"/>
    <property type="match status" value="1"/>
</dbReference>
<reference evidence="2" key="1">
    <citation type="journal article" date="2020" name="Phytopathology">
        <title>Genome Sequence Resources of Colletotrichum truncatum, C. plurivorum, C. musicola, and C. sojae: Four Species Pathogenic to Soybean (Glycine max).</title>
        <authorList>
            <person name="Rogerio F."/>
            <person name="Boufleur T.R."/>
            <person name="Ciampi-Guillardi M."/>
            <person name="Sukno S.A."/>
            <person name="Thon M.R."/>
            <person name="Massola Junior N.S."/>
            <person name="Baroncelli R."/>
        </authorList>
    </citation>
    <scope>NUCLEOTIDE SEQUENCE</scope>
    <source>
        <strain evidence="2">LFN0074</strain>
    </source>
</reference>
<keyword evidence="1" id="KW-0732">Signal</keyword>
<protein>
    <recommendedName>
        <fullName evidence="4">Ferritin-like domain-containing protein</fullName>
    </recommendedName>
</protein>
<evidence type="ECO:0000313" key="2">
    <source>
        <dbReference type="EMBL" id="KAF6813675.1"/>
    </source>
</evidence>
<evidence type="ECO:0008006" key="4">
    <source>
        <dbReference type="Google" id="ProtNLM"/>
    </source>
</evidence>
<proteinExistence type="predicted"/>
<gene>
    <name evidence="2" type="ORF">CMUS01_12782</name>
</gene>
<dbReference type="EMBL" id="WIGM01000750">
    <property type="protein sequence ID" value="KAF6813675.1"/>
    <property type="molecule type" value="Genomic_DNA"/>
</dbReference>
<sequence>MHKPPTTTVAASLLALFTLPAACAPTSNAEAQKLVDPKYGPIPGQSRLFSDYRGKAPPFPGNITAPILPTEKGEPGPDDQVWQNLLAAEWAIFNFYQQGVGAFNALSFVAAGFRNNTYDRIAEIRDNEAGHLRIFQDEISNRSVKPGACKYKYPFHGRHELPGLDDPKSEAARGAMVAIATVEARHETWSLANVWGANPFSGPGDTVFPYANEILDLTNTFIVPGSCPKENPPYPYPNQRLPALSAAAGTKSVAPGSEVSLNWSVVNVIIPPEFEAKGVIIAVFEDAPGAPKLENVVAGPEILLQQPAPLGLLLA</sequence>
<feature type="signal peptide" evidence="1">
    <location>
        <begin position="1"/>
        <end position="23"/>
    </location>
</feature>
<dbReference type="OrthoDB" id="1001765at2759"/>
<organism evidence="2 3">
    <name type="scientific">Colletotrichum musicola</name>
    <dbReference type="NCBI Taxonomy" id="2175873"/>
    <lineage>
        <taxon>Eukaryota</taxon>
        <taxon>Fungi</taxon>
        <taxon>Dikarya</taxon>
        <taxon>Ascomycota</taxon>
        <taxon>Pezizomycotina</taxon>
        <taxon>Sordariomycetes</taxon>
        <taxon>Hypocreomycetidae</taxon>
        <taxon>Glomerellales</taxon>
        <taxon>Glomerellaceae</taxon>
        <taxon>Colletotrichum</taxon>
        <taxon>Colletotrichum orchidearum species complex</taxon>
    </lineage>
</organism>
<dbReference type="AlphaFoldDB" id="A0A8H6JJE6"/>
<accession>A0A8H6JJE6</accession>